<reference evidence="2" key="1">
    <citation type="submission" date="2014-03" db="EMBL/GenBank/DDBJ databases">
        <authorList>
            <person name="Urmite Genomes U."/>
        </authorList>
    </citation>
    <scope>NUCLEOTIDE SEQUENCE [LARGE SCALE GENOMIC DNA]</scope>
    <source>
        <strain evidence="2">HD-03</strain>
    </source>
</reference>
<dbReference type="Pfam" id="PF18950">
    <property type="entry name" value="DUF5694"/>
    <property type="match status" value="1"/>
</dbReference>
<evidence type="ECO:0008006" key="3">
    <source>
        <dbReference type="Google" id="ProtNLM"/>
    </source>
</evidence>
<gene>
    <name evidence="1" type="ORF">BN983_02357</name>
</gene>
<proteinExistence type="predicted"/>
<dbReference type="InterPro" id="IPR043749">
    <property type="entry name" value="DUF5694"/>
</dbReference>
<dbReference type="Proteomes" id="UP000028868">
    <property type="component" value="Unassembled WGS sequence"/>
</dbReference>
<accession>A0A024P6X8</accession>
<comment type="caution">
    <text evidence="1">The sequence shown here is derived from an EMBL/GenBank/DDBJ whole genome shotgun (WGS) entry which is preliminary data.</text>
</comment>
<dbReference type="OrthoDB" id="2080342at2"/>
<sequence>MEKPEILLVGTFHMAMDPEKVNEQQEEILDVVHSLKDYNATKVAVEKSFLIEEELDRKFQEFKKGSLTPAYDEVEQFGFRLAYELELPRIYPVDEIVDMSSPSLNQVFEWAKQHQPELFQEILQVQKKLKTMESNHSVKGILQYVNNPDYIQELQRIYIKLTRVGDRQHQIGVQWLKQWYHRDLAIAANIARITERNDRVLVLIGGDHLHLLQQLLHESGDFQIPSTSKYLPKSY</sequence>
<protein>
    <recommendedName>
        <fullName evidence="3">TraB family protein</fullName>
    </recommendedName>
</protein>
<dbReference type="EMBL" id="CCDI010000002">
    <property type="protein sequence ID" value="CDQ24092.1"/>
    <property type="molecule type" value="Genomic_DNA"/>
</dbReference>
<dbReference type="RefSeq" id="WP_035508593.1">
    <property type="nucleotide sequence ID" value="NZ_CCDH010000003.1"/>
</dbReference>
<dbReference type="SUPFAM" id="SSF159501">
    <property type="entry name" value="EreA/ChaN-like"/>
    <property type="match status" value="1"/>
</dbReference>
<evidence type="ECO:0000313" key="2">
    <source>
        <dbReference type="Proteomes" id="UP000028868"/>
    </source>
</evidence>
<organism evidence="1 2">
    <name type="scientific">Halobacillus karajensis</name>
    <dbReference type="NCBI Taxonomy" id="195088"/>
    <lineage>
        <taxon>Bacteria</taxon>
        <taxon>Bacillati</taxon>
        <taxon>Bacillota</taxon>
        <taxon>Bacilli</taxon>
        <taxon>Bacillales</taxon>
        <taxon>Bacillaceae</taxon>
        <taxon>Halobacillus</taxon>
    </lineage>
</organism>
<evidence type="ECO:0000313" key="1">
    <source>
        <dbReference type="EMBL" id="CDQ24092.1"/>
    </source>
</evidence>
<keyword evidence="2" id="KW-1185">Reference proteome</keyword>
<dbReference type="AlphaFoldDB" id="A0A024P6X8"/>
<name>A0A024P6X8_9BACI</name>
<reference evidence="1 2" key="2">
    <citation type="submission" date="2014-05" db="EMBL/GenBank/DDBJ databases">
        <title>Draft genome sequence of Halobacillus karajensis HK-03.</title>
        <authorList>
            <person name="Khelaifia S."/>
            <person name="Croce O."/>
            <person name="Lagier J.C."/>
            <person name="Raoult D."/>
        </authorList>
    </citation>
    <scope>NUCLEOTIDE SEQUENCE [LARGE SCALE GENOMIC DNA]</scope>
    <source>
        <strain evidence="1 2">HD-03</strain>
    </source>
</reference>